<dbReference type="EMBL" id="JAUNZN010000011">
    <property type="protein sequence ID" value="KAK4813887.1"/>
    <property type="molecule type" value="Genomic_DNA"/>
</dbReference>
<feature type="chain" id="PRO_5043005433" description="Peptidase S1 domain-containing protein" evidence="2">
    <location>
        <begin position="39"/>
        <end position="295"/>
    </location>
</feature>
<dbReference type="CDD" id="cd00190">
    <property type="entry name" value="Tryp_SPc"/>
    <property type="match status" value="1"/>
</dbReference>
<dbReference type="SMART" id="SM00020">
    <property type="entry name" value="Tryp_SPc"/>
    <property type="match status" value="1"/>
</dbReference>
<dbReference type="PROSITE" id="PS00134">
    <property type="entry name" value="TRYPSIN_HIS"/>
    <property type="match status" value="1"/>
</dbReference>
<evidence type="ECO:0000256" key="2">
    <source>
        <dbReference type="SAM" id="SignalP"/>
    </source>
</evidence>
<dbReference type="PROSITE" id="PS50240">
    <property type="entry name" value="TRYPSIN_DOM"/>
    <property type="match status" value="1"/>
</dbReference>
<evidence type="ECO:0000313" key="4">
    <source>
        <dbReference type="EMBL" id="KAK4813887.1"/>
    </source>
</evidence>
<keyword evidence="5" id="KW-1185">Reference proteome</keyword>
<name>A0AAN7RR94_MYCAM</name>
<accession>A0AAN7RR94</accession>
<dbReference type="AlphaFoldDB" id="A0AAN7RR94"/>
<keyword evidence="1" id="KW-1015">Disulfide bond</keyword>
<dbReference type="Proteomes" id="UP001333110">
    <property type="component" value="Unassembled WGS sequence"/>
</dbReference>
<evidence type="ECO:0000313" key="5">
    <source>
        <dbReference type="Proteomes" id="UP001333110"/>
    </source>
</evidence>
<gene>
    <name evidence="4" type="ORF">QYF61_002718</name>
</gene>
<dbReference type="InterPro" id="IPR001254">
    <property type="entry name" value="Trypsin_dom"/>
</dbReference>
<evidence type="ECO:0000256" key="1">
    <source>
        <dbReference type="ARBA" id="ARBA00023157"/>
    </source>
</evidence>
<organism evidence="4 5">
    <name type="scientific">Mycteria americana</name>
    <name type="common">Wood stork</name>
    <dbReference type="NCBI Taxonomy" id="33587"/>
    <lineage>
        <taxon>Eukaryota</taxon>
        <taxon>Metazoa</taxon>
        <taxon>Chordata</taxon>
        <taxon>Craniata</taxon>
        <taxon>Vertebrata</taxon>
        <taxon>Euteleostomi</taxon>
        <taxon>Archelosauria</taxon>
        <taxon>Archosauria</taxon>
        <taxon>Dinosauria</taxon>
        <taxon>Saurischia</taxon>
        <taxon>Theropoda</taxon>
        <taxon>Coelurosauria</taxon>
        <taxon>Aves</taxon>
        <taxon>Neognathae</taxon>
        <taxon>Neoaves</taxon>
        <taxon>Aequornithes</taxon>
        <taxon>Ciconiiformes</taxon>
        <taxon>Ciconiidae</taxon>
        <taxon>Mycteria</taxon>
    </lineage>
</organism>
<sequence length="295" mass="32141">MQLLATVTLVAPGAQPCPPRMAFLWAVACLALASTVSACGVPAIKPSVHYSGRIVNRQNAMPASWPWQVSLQTHSGSHFCGGSLINKNWVITAAHCEFNPYSHVIILGEYDRGSNMKSVQVKTVARMGMKRYGVSQQAITNPSWNPYNLNNDITLLKLSLPAQLGPHVSPVCLAPTNLALPTNLQCVTTSWGHTSMNSQALAAHLQQVTLPLIFWSQCMQYWGNQTTSSMLCAGRVGASSCQGDSDRPLVYQNGNIWTLINIVSWGNSNCNVRTPAIYAHVSQFQNWIDYVVAQG</sequence>
<evidence type="ECO:0000259" key="3">
    <source>
        <dbReference type="PROSITE" id="PS50240"/>
    </source>
</evidence>
<dbReference type="InterPro" id="IPR018114">
    <property type="entry name" value="TRYPSIN_HIS"/>
</dbReference>
<dbReference type="Gene3D" id="2.40.10.10">
    <property type="entry name" value="Trypsin-like serine proteases"/>
    <property type="match status" value="3"/>
</dbReference>
<dbReference type="InterPro" id="IPR001314">
    <property type="entry name" value="Peptidase_S1A"/>
</dbReference>
<dbReference type="InterPro" id="IPR009003">
    <property type="entry name" value="Peptidase_S1_PA"/>
</dbReference>
<reference evidence="4 5" key="1">
    <citation type="journal article" date="2023" name="J. Hered.">
        <title>Chromosome-level genome of the wood stork (Mycteria americana) provides insight into avian chromosome evolution.</title>
        <authorList>
            <person name="Flamio R. Jr."/>
            <person name="Ramstad K.M."/>
        </authorList>
    </citation>
    <scope>NUCLEOTIDE SEQUENCE [LARGE SCALE GENOMIC DNA]</scope>
    <source>
        <strain evidence="4">JAX WOST 10</strain>
    </source>
</reference>
<dbReference type="InterPro" id="IPR043504">
    <property type="entry name" value="Peptidase_S1_PA_chymotrypsin"/>
</dbReference>
<dbReference type="SUPFAM" id="SSF50494">
    <property type="entry name" value="Trypsin-like serine proteases"/>
    <property type="match status" value="1"/>
</dbReference>
<comment type="caution">
    <text evidence="4">The sequence shown here is derived from an EMBL/GenBank/DDBJ whole genome shotgun (WGS) entry which is preliminary data.</text>
</comment>
<dbReference type="FunFam" id="2.40.10.10:FF:000181">
    <property type="entry name" value="Chymotrypsinogen A"/>
    <property type="match status" value="1"/>
</dbReference>
<dbReference type="PANTHER" id="PTHR24250">
    <property type="entry name" value="CHYMOTRYPSIN-RELATED"/>
    <property type="match status" value="1"/>
</dbReference>
<keyword evidence="2" id="KW-0732">Signal</keyword>
<dbReference type="GO" id="GO:0004252">
    <property type="term" value="F:serine-type endopeptidase activity"/>
    <property type="evidence" value="ECO:0007669"/>
    <property type="project" value="InterPro"/>
</dbReference>
<feature type="domain" description="Peptidase S1" evidence="3">
    <location>
        <begin position="54"/>
        <end position="293"/>
    </location>
</feature>
<protein>
    <recommendedName>
        <fullName evidence="3">Peptidase S1 domain-containing protein</fullName>
    </recommendedName>
</protein>
<dbReference type="PANTHER" id="PTHR24250:SF66">
    <property type="entry name" value="CHYMOTRYPSIN-LIKE PROTEASE CTRL-1"/>
    <property type="match status" value="1"/>
</dbReference>
<proteinExistence type="predicted"/>
<dbReference type="Pfam" id="PF00089">
    <property type="entry name" value="Trypsin"/>
    <property type="match status" value="1"/>
</dbReference>
<feature type="signal peptide" evidence="2">
    <location>
        <begin position="1"/>
        <end position="38"/>
    </location>
</feature>
<dbReference type="GO" id="GO:0006508">
    <property type="term" value="P:proteolysis"/>
    <property type="evidence" value="ECO:0007669"/>
    <property type="project" value="InterPro"/>
</dbReference>
<dbReference type="PRINTS" id="PR00722">
    <property type="entry name" value="CHYMOTRYPSIN"/>
</dbReference>